<sequence>MNSSNQKDKQLPALLIVDLINSFTFKHGSVLAEKSIHMVPKINYIRDIFKNKKLPTIYVNDHYKIENPTQEKLIKHCLNPLSYELIKHIQPNEEDYFIFKPNYSGFYLTNLDELLKKLNITHLVIVGVAGNRCVLFTANDAFMRDYNLIIPQDAISSVTDYDEKVAIYMMKDILNAMVIQTQEIEEMIDHLVSNNYQ</sequence>
<dbReference type="Gene3D" id="3.40.50.850">
    <property type="entry name" value="Isochorismatase-like"/>
    <property type="match status" value="1"/>
</dbReference>
<dbReference type="CDD" id="cd00431">
    <property type="entry name" value="cysteine_hydrolases"/>
    <property type="match status" value="1"/>
</dbReference>
<evidence type="ECO:0000256" key="1">
    <source>
        <dbReference type="ARBA" id="ARBA00006336"/>
    </source>
</evidence>
<dbReference type="EMBL" id="MDKC01000018">
    <property type="protein sequence ID" value="ODG91594.1"/>
    <property type="molecule type" value="Genomic_DNA"/>
</dbReference>
<dbReference type="Pfam" id="PF00857">
    <property type="entry name" value="Isochorismatase"/>
    <property type="match status" value="1"/>
</dbReference>
<dbReference type="InterPro" id="IPR036380">
    <property type="entry name" value="Isochorismatase-like_sf"/>
</dbReference>
<proteinExistence type="inferred from homology"/>
<comment type="caution">
    <text evidence="4">The sequence shown here is derived from an EMBL/GenBank/DDBJ whole genome shotgun (WGS) entry which is preliminary data.</text>
</comment>
<evidence type="ECO:0000313" key="4">
    <source>
        <dbReference type="EMBL" id="ODG91594.1"/>
    </source>
</evidence>
<evidence type="ECO:0000313" key="5">
    <source>
        <dbReference type="Proteomes" id="UP000094580"/>
    </source>
</evidence>
<dbReference type="InterPro" id="IPR000868">
    <property type="entry name" value="Isochorismatase-like_dom"/>
</dbReference>
<protein>
    <recommendedName>
        <fullName evidence="3">Isochorismatase-like domain-containing protein</fullName>
    </recommendedName>
</protein>
<accession>A0ABX2ZQG3</accession>
<feature type="domain" description="Isochorismatase-like" evidence="3">
    <location>
        <begin position="13"/>
        <end position="182"/>
    </location>
</feature>
<comment type="similarity">
    <text evidence="1">Belongs to the isochorismatase family.</text>
</comment>
<gene>
    <name evidence="4" type="ORF">BED47_22710</name>
</gene>
<dbReference type="InterPro" id="IPR050272">
    <property type="entry name" value="Isochorismatase-like_hydrls"/>
</dbReference>
<organism evidence="4 5">
    <name type="scientific">Gottfriedia luciferensis</name>
    <dbReference type="NCBI Taxonomy" id="178774"/>
    <lineage>
        <taxon>Bacteria</taxon>
        <taxon>Bacillati</taxon>
        <taxon>Bacillota</taxon>
        <taxon>Bacilli</taxon>
        <taxon>Bacillales</taxon>
        <taxon>Bacillaceae</taxon>
        <taxon>Gottfriedia</taxon>
    </lineage>
</organism>
<keyword evidence="5" id="KW-1185">Reference proteome</keyword>
<reference evidence="4 5" key="1">
    <citation type="submission" date="2016-07" db="EMBL/GenBank/DDBJ databases">
        <authorList>
            <person name="Townsley L."/>
            <person name="Shank E.A."/>
        </authorList>
    </citation>
    <scope>NUCLEOTIDE SEQUENCE [LARGE SCALE GENOMIC DNA]</scope>
    <source>
        <strain evidence="4 5">CH01</strain>
    </source>
</reference>
<keyword evidence="2" id="KW-0378">Hydrolase</keyword>
<dbReference type="Proteomes" id="UP000094580">
    <property type="component" value="Unassembled WGS sequence"/>
</dbReference>
<evidence type="ECO:0000256" key="2">
    <source>
        <dbReference type="ARBA" id="ARBA00022801"/>
    </source>
</evidence>
<dbReference type="RefSeq" id="WP_069034008.1">
    <property type="nucleotide sequence ID" value="NZ_MDKC01000018.1"/>
</dbReference>
<dbReference type="PANTHER" id="PTHR43540">
    <property type="entry name" value="PEROXYUREIDOACRYLATE/UREIDOACRYLATE AMIDOHYDROLASE-RELATED"/>
    <property type="match status" value="1"/>
</dbReference>
<name>A0ABX2ZQG3_9BACI</name>
<dbReference type="SUPFAM" id="SSF52499">
    <property type="entry name" value="Isochorismatase-like hydrolases"/>
    <property type="match status" value="1"/>
</dbReference>
<dbReference type="PANTHER" id="PTHR43540:SF6">
    <property type="entry name" value="ISOCHORISMATASE-LIKE DOMAIN-CONTAINING PROTEIN"/>
    <property type="match status" value="1"/>
</dbReference>
<evidence type="ECO:0000259" key="3">
    <source>
        <dbReference type="Pfam" id="PF00857"/>
    </source>
</evidence>